<gene>
    <name evidence="1" type="ORF">XELAEV_18024756mg</name>
</gene>
<organism evidence="1 2">
    <name type="scientific">Xenopus laevis</name>
    <name type="common">African clawed frog</name>
    <dbReference type="NCBI Taxonomy" id="8355"/>
    <lineage>
        <taxon>Eukaryota</taxon>
        <taxon>Metazoa</taxon>
        <taxon>Chordata</taxon>
        <taxon>Craniata</taxon>
        <taxon>Vertebrata</taxon>
        <taxon>Euteleostomi</taxon>
        <taxon>Amphibia</taxon>
        <taxon>Batrachia</taxon>
        <taxon>Anura</taxon>
        <taxon>Pipoidea</taxon>
        <taxon>Pipidae</taxon>
        <taxon>Xenopodinae</taxon>
        <taxon>Xenopus</taxon>
        <taxon>Xenopus</taxon>
    </lineage>
</organism>
<evidence type="ECO:0000313" key="1">
    <source>
        <dbReference type="EMBL" id="OCT82240.1"/>
    </source>
</evidence>
<accession>A0A974D0L5</accession>
<reference evidence="2" key="1">
    <citation type="journal article" date="2016" name="Nature">
        <title>Genome evolution in the allotetraploid frog Xenopus laevis.</title>
        <authorList>
            <person name="Session A.M."/>
            <person name="Uno Y."/>
            <person name="Kwon T."/>
            <person name="Chapman J.A."/>
            <person name="Toyoda A."/>
            <person name="Takahashi S."/>
            <person name="Fukui A."/>
            <person name="Hikosaka A."/>
            <person name="Suzuki A."/>
            <person name="Kondo M."/>
            <person name="van Heeringen S.J."/>
            <person name="Quigley I."/>
            <person name="Heinz S."/>
            <person name="Ogino H."/>
            <person name="Ochi H."/>
            <person name="Hellsten U."/>
            <person name="Lyons J.B."/>
            <person name="Simakov O."/>
            <person name="Putnam N."/>
            <person name="Stites J."/>
            <person name="Kuroki Y."/>
            <person name="Tanaka T."/>
            <person name="Michiue T."/>
            <person name="Watanabe M."/>
            <person name="Bogdanovic O."/>
            <person name="Lister R."/>
            <person name="Georgiou G."/>
            <person name="Paranjpe S.S."/>
            <person name="van Kruijsbergen I."/>
            <person name="Shu S."/>
            <person name="Carlson J."/>
            <person name="Kinoshita T."/>
            <person name="Ohta Y."/>
            <person name="Mawaribuchi S."/>
            <person name="Jenkins J."/>
            <person name="Grimwood J."/>
            <person name="Schmutz J."/>
            <person name="Mitros T."/>
            <person name="Mozaffari S.V."/>
            <person name="Suzuki Y."/>
            <person name="Haramoto Y."/>
            <person name="Yamamoto T.S."/>
            <person name="Takagi C."/>
            <person name="Heald R."/>
            <person name="Miller K."/>
            <person name="Haudenschild C."/>
            <person name="Kitzman J."/>
            <person name="Nakayama T."/>
            <person name="Izutsu Y."/>
            <person name="Robert J."/>
            <person name="Fortriede J."/>
            <person name="Burns K."/>
            <person name="Lotay V."/>
            <person name="Karimi K."/>
            <person name="Yasuoka Y."/>
            <person name="Dichmann D.S."/>
            <person name="Flajnik M.F."/>
            <person name="Houston D.W."/>
            <person name="Shendure J."/>
            <person name="DuPasquier L."/>
            <person name="Vize P.D."/>
            <person name="Zorn A.M."/>
            <person name="Ito M."/>
            <person name="Marcotte E.M."/>
            <person name="Wallingford J.B."/>
            <person name="Ito Y."/>
            <person name="Asashima M."/>
            <person name="Ueno N."/>
            <person name="Matsuda Y."/>
            <person name="Veenstra G.J."/>
            <person name="Fujiyama A."/>
            <person name="Harland R.M."/>
            <person name="Taira M."/>
            <person name="Rokhsar D.S."/>
        </authorList>
    </citation>
    <scope>NUCLEOTIDE SEQUENCE [LARGE SCALE GENOMIC DNA]</scope>
    <source>
        <strain evidence="2">J</strain>
    </source>
</reference>
<protein>
    <submittedName>
        <fullName evidence="1">Uncharacterized protein</fullName>
    </submittedName>
</protein>
<proteinExistence type="predicted"/>
<dbReference type="Proteomes" id="UP000694892">
    <property type="component" value="Chromosome 4S"/>
</dbReference>
<evidence type="ECO:0000313" key="2">
    <source>
        <dbReference type="Proteomes" id="UP000694892"/>
    </source>
</evidence>
<dbReference type="AlphaFoldDB" id="A0A974D0L5"/>
<sequence>MGGGVPASCSDLYPVYIVPHLALHLALPFPSSCYHALLLPYSPAFLSSCFPSLLPFCSHPLLLLQSPSAPVSFPYLI</sequence>
<dbReference type="EMBL" id="CM004473">
    <property type="protein sequence ID" value="OCT82240.1"/>
    <property type="molecule type" value="Genomic_DNA"/>
</dbReference>
<name>A0A974D0L5_XENLA</name>